<comment type="caution">
    <text evidence="1">The sequence shown here is derived from an EMBL/GenBank/DDBJ whole genome shotgun (WGS) entry which is preliminary data.</text>
</comment>
<reference evidence="1 2" key="1">
    <citation type="journal article" date="2018" name="PLoS Genet.">
        <title>Population sequencing reveals clonal diversity and ancestral inbreeding in the grapevine cultivar Chardonnay.</title>
        <authorList>
            <person name="Roach M.J."/>
            <person name="Johnson D.L."/>
            <person name="Bohlmann J."/>
            <person name="van Vuuren H.J."/>
            <person name="Jones S.J."/>
            <person name="Pretorius I.S."/>
            <person name="Schmidt S.A."/>
            <person name="Borneman A.R."/>
        </authorList>
    </citation>
    <scope>NUCLEOTIDE SEQUENCE [LARGE SCALE GENOMIC DNA]</scope>
    <source>
        <strain evidence="2">cv. Chardonnay</strain>
        <tissue evidence="1">Leaf</tissue>
    </source>
</reference>
<proteinExistence type="predicted"/>
<evidence type="ECO:0000313" key="2">
    <source>
        <dbReference type="Proteomes" id="UP000288805"/>
    </source>
</evidence>
<dbReference type="SUPFAM" id="SSF52540">
    <property type="entry name" value="P-loop containing nucleoside triphosphate hydrolases"/>
    <property type="match status" value="1"/>
</dbReference>
<gene>
    <name evidence="1" type="ORF">CK203_041022</name>
</gene>
<dbReference type="Gene3D" id="1.10.8.430">
    <property type="entry name" value="Helical domain of apoptotic protease-activating factors"/>
    <property type="match status" value="1"/>
</dbReference>
<protein>
    <submittedName>
        <fullName evidence="1">Uncharacterized protein</fullName>
    </submittedName>
</protein>
<dbReference type="PANTHER" id="PTHR23155:SF1152">
    <property type="entry name" value="AAA+ ATPASE DOMAIN-CONTAINING PROTEIN"/>
    <property type="match status" value="1"/>
</dbReference>
<sequence>MVEDQLGKEVNGYLKDKRVLITTHNQQIASDAHAQLYELRPLCPEESWMPFLKKTFPTASTSPVVCLVEFEGMGNEIIKKCKGLPLAIVVSGGLLSRKEKSKSSWEKILKSMEWKSKSRPQLMLGNCCFEL</sequence>
<dbReference type="GO" id="GO:0043531">
    <property type="term" value="F:ADP binding"/>
    <property type="evidence" value="ECO:0007669"/>
    <property type="project" value="InterPro"/>
</dbReference>
<dbReference type="InterPro" id="IPR042197">
    <property type="entry name" value="Apaf_helical"/>
</dbReference>
<name>A0A438H9M2_VITVI</name>
<dbReference type="InterPro" id="IPR044974">
    <property type="entry name" value="Disease_R_plants"/>
</dbReference>
<dbReference type="PANTHER" id="PTHR23155">
    <property type="entry name" value="DISEASE RESISTANCE PROTEIN RP"/>
    <property type="match status" value="1"/>
</dbReference>
<organism evidence="1 2">
    <name type="scientific">Vitis vinifera</name>
    <name type="common">Grape</name>
    <dbReference type="NCBI Taxonomy" id="29760"/>
    <lineage>
        <taxon>Eukaryota</taxon>
        <taxon>Viridiplantae</taxon>
        <taxon>Streptophyta</taxon>
        <taxon>Embryophyta</taxon>
        <taxon>Tracheophyta</taxon>
        <taxon>Spermatophyta</taxon>
        <taxon>Magnoliopsida</taxon>
        <taxon>eudicotyledons</taxon>
        <taxon>Gunneridae</taxon>
        <taxon>Pentapetalae</taxon>
        <taxon>rosids</taxon>
        <taxon>Vitales</taxon>
        <taxon>Vitaceae</taxon>
        <taxon>Viteae</taxon>
        <taxon>Vitis</taxon>
    </lineage>
</organism>
<dbReference type="GO" id="GO:0006952">
    <property type="term" value="P:defense response"/>
    <property type="evidence" value="ECO:0007669"/>
    <property type="project" value="InterPro"/>
</dbReference>
<dbReference type="Proteomes" id="UP000288805">
    <property type="component" value="Unassembled WGS sequence"/>
</dbReference>
<dbReference type="EMBL" id="QGNW01000255">
    <property type="protein sequence ID" value="RVW81234.1"/>
    <property type="molecule type" value="Genomic_DNA"/>
</dbReference>
<evidence type="ECO:0000313" key="1">
    <source>
        <dbReference type="EMBL" id="RVW81234.1"/>
    </source>
</evidence>
<dbReference type="AlphaFoldDB" id="A0A438H9M2"/>
<dbReference type="InterPro" id="IPR027417">
    <property type="entry name" value="P-loop_NTPase"/>
</dbReference>
<accession>A0A438H9M2</accession>